<feature type="region of interest" description="Disordered" evidence="1">
    <location>
        <begin position="140"/>
        <end position="163"/>
    </location>
</feature>
<reference evidence="2 3" key="1">
    <citation type="journal article" date="2015" name="BMC Genomics">
        <title>Gene expression during zombie ant biting behavior reflects the complexity underlying fungal parasitic behavioral manipulation.</title>
        <authorList>
            <person name="de Bekker C."/>
            <person name="Ohm R.A."/>
            <person name="Loreto R.G."/>
            <person name="Sebastian A."/>
            <person name="Albert I."/>
            <person name="Merrow M."/>
            <person name="Brachmann A."/>
            <person name="Hughes D.P."/>
        </authorList>
    </citation>
    <scope>NUCLEOTIDE SEQUENCE [LARGE SCALE GENOMIC DNA]</scope>
    <source>
        <strain evidence="2 3">SC16a</strain>
    </source>
</reference>
<dbReference type="Proteomes" id="UP000037136">
    <property type="component" value="Unassembled WGS sequence"/>
</dbReference>
<gene>
    <name evidence="2" type="ORF">XA68_13132</name>
</gene>
<evidence type="ECO:0000256" key="1">
    <source>
        <dbReference type="SAM" id="MobiDB-lite"/>
    </source>
</evidence>
<feature type="compositionally biased region" description="Basic and acidic residues" evidence="1">
    <location>
        <begin position="142"/>
        <end position="163"/>
    </location>
</feature>
<protein>
    <submittedName>
        <fullName evidence="2">Uncharacterized protein</fullName>
    </submittedName>
</protein>
<accession>A0A2A9PNU0</accession>
<keyword evidence="3" id="KW-1185">Reference proteome</keyword>
<dbReference type="EMBL" id="LAZP02000025">
    <property type="protein sequence ID" value="PFH62550.1"/>
    <property type="molecule type" value="Genomic_DNA"/>
</dbReference>
<organism evidence="2 3">
    <name type="scientific">Ophiocordyceps unilateralis</name>
    <name type="common">Zombie-ant fungus</name>
    <name type="synonym">Torrubia unilateralis</name>
    <dbReference type="NCBI Taxonomy" id="268505"/>
    <lineage>
        <taxon>Eukaryota</taxon>
        <taxon>Fungi</taxon>
        <taxon>Dikarya</taxon>
        <taxon>Ascomycota</taxon>
        <taxon>Pezizomycotina</taxon>
        <taxon>Sordariomycetes</taxon>
        <taxon>Hypocreomycetidae</taxon>
        <taxon>Hypocreales</taxon>
        <taxon>Ophiocordycipitaceae</taxon>
        <taxon>Ophiocordyceps</taxon>
    </lineage>
</organism>
<sequence length="186" mass="19658">MAAMPTAADDEEVLRSSCLSASAQTRILIWRSEVASAFDPPLLPPSSASSSSVPSAHSSSSTAASSSLLPSSRGRRFWRRIVRRLSSRPDPAPSPESARAAVVAALLAAEAAAAGGAPAKDPPTEHDQDSRTAMYRFMPPLHGHEQPLDGHDSHHGALKQKQERLHRAAKLLLQQNTAGPSIALAH</sequence>
<proteinExistence type="predicted"/>
<evidence type="ECO:0000313" key="3">
    <source>
        <dbReference type="Proteomes" id="UP000037136"/>
    </source>
</evidence>
<feature type="region of interest" description="Disordered" evidence="1">
    <location>
        <begin position="40"/>
        <end position="69"/>
    </location>
</feature>
<comment type="caution">
    <text evidence="2">The sequence shown here is derived from an EMBL/GenBank/DDBJ whole genome shotgun (WGS) entry which is preliminary data.</text>
</comment>
<evidence type="ECO:0000313" key="2">
    <source>
        <dbReference type="EMBL" id="PFH62550.1"/>
    </source>
</evidence>
<reference evidence="2 3" key="2">
    <citation type="journal article" date="2017" name="Sci. Rep.">
        <title>Ant-infecting Ophiocordyceps genomes reveal a high diversity of potential behavioral manipulation genes and a possible major role for enterotoxins.</title>
        <authorList>
            <person name="de Bekker C."/>
            <person name="Ohm R.A."/>
            <person name="Evans H.C."/>
            <person name="Brachmann A."/>
            <person name="Hughes D.P."/>
        </authorList>
    </citation>
    <scope>NUCLEOTIDE SEQUENCE [LARGE SCALE GENOMIC DNA]</scope>
    <source>
        <strain evidence="2 3">SC16a</strain>
    </source>
</reference>
<dbReference type="AlphaFoldDB" id="A0A2A9PNU0"/>
<dbReference type="OrthoDB" id="4927815at2759"/>
<name>A0A2A9PNU0_OPHUN</name>